<sequence>MRWLKIIMTDRLAIGIIIGLIIFGGLTPVFRAMVDVPYVGAYFYEMKTVLPRLNQQFFMISEVDCIGYYSYLRSLMIDHDLEFQNDFTLFGWPRRAQEKTDLGHTTNPWSVGPAILWAPAFVLAHLYSLLLNAVGHPVPLNGVSFVYDFFIVVFSMGSGLLGLIFIYKFLRFFFSAALSLTTVLAFFYASTLVFYQFHEPTMSHVLSVFAVSGFIYFWYDKFLQKRSGDWLWLGVWAGLIILIRSQNIFFVLGPLLAETIVMFKREQSVGFRWLLGPAQLLIMAFLCFIPQMLAWKFLYGSCFTIPQGEGFMKWGAPQIPSLLFSTNHGLITYTPIMLFCLIGFLLVNRVSKREQMLAGTFFLIFCCELYINAAASDWGAGWAFGARRFSAGAIMFAWGLGMFLRWSNYRQWLRYLVLSGVALLVIFNLLFYFQWAYGLIPRGEALTLTQYFSGKWQALTLWLTVLRQIFEVIFS</sequence>
<feature type="transmembrane region" description="Helical" evidence="1">
    <location>
        <begin position="12"/>
        <end position="34"/>
    </location>
</feature>
<keyword evidence="1" id="KW-0472">Membrane</keyword>
<dbReference type="AlphaFoldDB" id="A0A2H0XTP2"/>
<feature type="transmembrane region" description="Helical" evidence="1">
    <location>
        <begin position="356"/>
        <end position="375"/>
    </location>
</feature>
<feature type="transmembrane region" description="Helical" evidence="1">
    <location>
        <begin position="415"/>
        <end position="436"/>
    </location>
</feature>
<feature type="transmembrane region" description="Helical" evidence="1">
    <location>
        <begin position="114"/>
        <end position="134"/>
    </location>
</feature>
<organism evidence="3 4">
    <name type="scientific">Candidatus Saganbacteria bacterium CG08_land_8_20_14_0_20_45_16</name>
    <dbReference type="NCBI Taxonomy" id="2014293"/>
    <lineage>
        <taxon>Bacteria</taxon>
        <taxon>Bacillati</taxon>
        <taxon>Saganbacteria</taxon>
    </lineage>
</organism>
<evidence type="ECO:0000259" key="2">
    <source>
        <dbReference type="Pfam" id="PF13231"/>
    </source>
</evidence>
<dbReference type="EMBL" id="PEYM01000148">
    <property type="protein sequence ID" value="PIS28125.1"/>
    <property type="molecule type" value="Genomic_DNA"/>
</dbReference>
<evidence type="ECO:0000313" key="3">
    <source>
        <dbReference type="EMBL" id="PIS28125.1"/>
    </source>
</evidence>
<feature type="transmembrane region" description="Helical" evidence="1">
    <location>
        <begin position="231"/>
        <end position="257"/>
    </location>
</feature>
<proteinExistence type="predicted"/>
<feature type="transmembrane region" description="Helical" evidence="1">
    <location>
        <begin position="202"/>
        <end position="219"/>
    </location>
</feature>
<keyword evidence="1" id="KW-0812">Transmembrane</keyword>
<protein>
    <recommendedName>
        <fullName evidence="2">Glycosyltransferase RgtA/B/C/D-like domain-containing protein</fullName>
    </recommendedName>
</protein>
<feature type="transmembrane region" description="Helical" evidence="1">
    <location>
        <begin position="330"/>
        <end position="347"/>
    </location>
</feature>
<feature type="domain" description="Glycosyltransferase RgtA/B/C/D-like" evidence="2">
    <location>
        <begin position="149"/>
        <end position="290"/>
    </location>
</feature>
<accession>A0A2H0XTP2</accession>
<feature type="transmembrane region" description="Helical" evidence="1">
    <location>
        <begin position="269"/>
        <end position="293"/>
    </location>
</feature>
<evidence type="ECO:0000256" key="1">
    <source>
        <dbReference type="SAM" id="Phobius"/>
    </source>
</evidence>
<comment type="caution">
    <text evidence="3">The sequence shown here is derived from an EMBL/GenBank/DDBJ whole genome shotgun (WGS) entry which is preliminary data.</text>
</comment>
<dbReference type="InterPro" id="IPR038731">
    <property type="entry name" value="RgtA/B/C-like"/>
</dbReference>
<keyword evidence="1" id="KW-1133">Transmembrane helix</keyword>
<feature type="transmembrane region" description="Helical" evidence="1">
    <location>
        <begin position="381"/>
        <end position="403"/>
    </location>
</feature>
<reference evidence="3 4" key="1">
    <citation type="submission" date="2017-09" db="EMBL/GenBank/DDBJ databases">
        <title>Depth-based differentiation of microbial function through sediment-hosted aquifers and enrichment of novel symbionts in the deep terrestrial subsurface.</title>
        <authorList>
            <person name="Probst A.J."/>
            <person name="Ladd B."/>
            <person name="Jarett J.K."/>
            <person name="Geller-Mcgrath D.E."/>
            <person name="Sieber C.M."/>
            <person name="Emerson J.B."/>
            <person name="Anantharaman K."/>
            <person name="Thomas B.C."/>
            <person name="Malmstrom R."/>
            <person name="Stieglmeier M."/>
            <person name="Klingl A."/>
            <person name="Woyke T."/>
            <person name="Ryan C.M."/>
            <person name="Banfield J.F."/>
        </authorList>
    </citation>
    <scope>NUCLEOTIDE SEQUENCE [LARGE SCALE GENOMIC DNA]</scope>
    <source>
        <strain evidence="3">CG08_land_8_20_14_0_20_45_16</strain>
    </source>
</reference>
<evidence type="ECO:0000313" key="4">
    <source>
        <dbReference type="Proteomes" id="UP000231343"/>
    </source>
</evidence>
<name>A0A2H0XTP2_UNCSA</name>
<feature type="transmembrane region" description="Helical" evidence="1">
    <location>
        <begin position="173"/>
        <end position="195"/>
    </location>
</feature>
<dbReference type="Proteomes" id="UP000231343">
    <property type="component" value="Unassembled WGS sequence"/>
</dbReference>
<dbReference type="Pfam" id="PF13231">
    <property type="entry name" value="PMT_2"/>
    <property type="match status" value="1"/>
</dbReference>
<gene>
    <name evidence="3" type="ORF">COT42_09080</name>
</gene>
<feature type="transmembrane region" description="Helical" evidence="1">
    <location>
        <begin position="146"/>
        <end position="167"/>
    </location>
</feature>